<protein>
    <submittedName>
        <fullName evidence="3">Uncharacterized protein</fullName>
    </submittedName>
</protein>
<evidence type="ECO:0000256" key="1">
    <source>
        <dbReference type="SAM" id="MobiDB-lite"/>
    </source>
</evidence>
<proteinExistence type="predicted"/>
<feature type="region of interest" description="Disordered" evidence="1">
    <location>
        <begin position="70"/>
        <end position="96"/>
    </location>
</feature>
<gene>
    <name evidence="3" type="ORF">JI751_02070</name>
</gene>
<accession>A0ABS1L3W4</accession>
<reference evidence="3 4" key="1">
    <citation type="submission" date="2021-01" db="EMBL/GenBank/DDBJ databases">
        <title>Genome seq and assembly of Nocardiodes sp. G10.</title>
        <authorList>
            <person name="Chhetri G."/>
        </authorList>
    </citation>
    <scope>NUCLEOTIDE SEQUENCE [LARGE SCALE GENOMIC DNA]</scope>
    <source>
        <strain evidence="3 4">G10</strain>
    </source>
</reference>
<feature type="transmembrane region" description="Helical" evidence="2">
    <location>
        <begin position="24"/>
        <end position="45"/>
    </location>
</feature>
<keyword evidence="2" id="KW-0472">Membrane</keyword>
<evidence type="ECO:0000256" key="2">
    <source>
        <dbReference type="SAM" id="Phobius"/>
    </source>
</evidence>
<organism evidence="3 4">
    <name type="scientific">Nocardioides baculatus</name>
    <dbReference type="NCBI Taxonomy" id="2801337"/>
    <lineage>
        <taxon>Bacteria</taxon>
        <taxon>Bacillati</taxon>
        <taxon>Actinomycetota</taxon>
        <taxon>Actinomycetes</taxon>
        <taxon>Propionibacteriales</taxon>
        <taxon>Nocardioidaceae</taxon>
        <taxon>Nocardioides</taxon>
    </lineage>
</organism>
<sequence length="96" mass="10328">MAALAPALVPMGILLPDSILRNEVIAVLAAFVAINTVAYVALAVAKILPKFYLRDWLAARNRRAETRSIHPDAAVGGPVGGSLGERLAQPRRRTWT</sequence>
<keyword evidence="4" id="KW-1185">Reference proteome</keyword>
<evidence type="ECO:0000313" key="4">
    <source>
        <dbReference type="Proteomes" id="UP000636918"/>
    </source>
</evidence>
<comment type="caution">
    <text evidence="3">The sequence shown here is derived from an EMBL/GenBank/DDBJ whole genome shotgun (WGS) entry which is preliminary data.</text>
</comment>
<dbReference type="Proteomes" id="UP000636918">
    <property type="component" value="Unassembled WGS sequence"/>
</dbReference>
<evidence type="ECO:0000313" key="3">
    <source>
        <dbReference type="EMBL" id="MBL0746381.1"/>
    </source>
</evidence>
<keyword evidence="2" id="KW-0812">Transmembrane</keyword>
<dbReference type="EMBL" id="JAERSG010000001">
    <property type="protein sequence ID" value="MBL0746381.1"/>
    <property type="molecule type" value="Genomic_DNA"/>
</dbReference>
<name>A0ABS1L3W4_9ACTN</name>
<keyword evidence="2" id="KW-1133">Transmembrane helix</keyword>
<dbReference type="RefSeq" id="WP_201932816.1">
    <property type="nucleotide sequence ID" value="NZ_JAERSG010000001.1"/>
</dbReference>